<dbReference type="AlphaFoldDB" id="A0A0N7MKS2"/>
<name>A0A0N7MKS2_9SACH</name>
<protein>
    <submittedName>
        <fullName evidence="1">LAQU0S01e02828g1_1</fullName>
    </submittedName>
</protein>
<dbReference type="EMBL" id="LN890560">
    <property type="protein sequence ID" value="CUS20270.1"/>
    <property type="molecule type" value="Genomic_DNA"/>
</dbReference>
<evidence type="ECO:0000313" key="1">
    <source>
        <dbReference type="EMBL" id="CUS20270.1"/>
    </source>
</evidence>
<dbReference type="Proteomes" id="UP000236544">
    <property type="component" value="Unassembled WGS sequence"/>
</dbReference>
<reference evidence="2" key="1">
    <citation type="submission" date="2015-10" db="EMBL/GenBank/DDBJ databases">
        <authorList>
            <person name="Devillers H."/>
        </authorList>
    </citation>
    <scope>NUCLEOTIDE SEQUENCE [LARGE SCALE GENOMIC DNA]</scope>
</reference>
<evidence type="ECO:0000313" key="2">
    <source>
        <dbReference type="Proteomes" id="UP000236544"/>
    </source>
</evidence>
<gene>
    <name evidence="1" type="ORF">LAQU0_S01e02828g</name>
</gene>
<proteinExistence type="predicted"/>
<dbReference type="OrthoDB" id="4067990at2759"/>
<sequence>MELKSNVALLLLQIVLYRQQELSHIDKTLDNEQLLADPVLDEMVLSKFANHRLVRMHAPELSGIQLRTLKGIIRELFEQGLPDDDVPVTVVTLANHFYYTRVQELEKEQIPELKDKMQELLNEREQERT</sequence>
<organism evidence="1 2">
    <name type="scientific">Lachancea quebecensis</name>
    <dbReference type="NCBI Taxonomy" id="1654605"/>
    <lineage>
        <taxon>Eukaryota</taxon>
        <taxon>Fungi</taxon>
        <taxon>Dikarya</taxon>
        <taxon>Ascomycota</taxon>
        <taxon>Saccharomycotina</taxon>
        <taxon>Saccharomycetes</taxon>
        <taxon>Saccharomycetales</taxon>
        <taxon>Saccharomycetaceae</taxon>
        <taxon>Lachancea</taxon>
    </lineage>
</organism>
<dbReference type="Pfam" id="PF17330">
    <property type="entry name" value="SWC7"/>
    <property type="match status" value="1"/>
</dbReference>
<dbReference type="InterPro" id="IPR020195">
    <property type="entry name" value="SWR1_Swc7"/>
</dbReference>
<accession>A0A0N7MKS2</accession>
<keyword evidence="2" id="KW-1185">Reference proteome</keyword>